<proteinExistence type="predicted"/>
<evidence type="ECO:0000256" key="2">
    <source>
        <dbReference type="SAM" id="Phobius"/>
    </source>
</evidence>
<keyword evidence="2" id="KW-0472">Membrane</keyword>
<dbReference type="GO" id="GO:0016192">
    <property type="term" value="P:vesicle-mediated transport"/>
    <property type="evidence" value="ECO:0007669"/>
    <property type="project" value="TreeGrafter"/>
</dbReference>
<name>A0AA40EDS4_9PEZI</name>
<dbReference type="InterPro" id="IPR020999">
    <property type="entry name" value="Chitin_synth_reg_RCR"/>
</dbReference>
<feature type="transmembrane region" description="Helical" evidence="2">
    <location>
        <begin position="39"/>
        <end position="57"/>
    </location>
</feature>
<sequence length="154" mass="17350">MAPFEQADMAKRAICPSGYYLASNGFCYRNSAWYGWGRWVFAGIVVLFVVAIMLLLARNSRRRRRQGVAPLRGTGWLAPAPPYYPPPPQYTAQPPVYPQPTGQKFNQNDGYYANQEGIQLQQPQNTYQPQQAFQPQNNADAVYAPPEGPPPKRT</sequence>
<dbReference type="Pfam" id="PF12273">
    <property type="entry name" value="RCR"/>
    <property type="match status" value="1"/>
</dbReference>
<dbReference type="AlphaFoldDB" id="A0AA40EDS4"/>
<organism evidence="3 4">
    <name type="scientific">Lasiosphaeris hirsuta</name>
    <dbReference type="NCBI Taxonomy" id="260670"/>
    <lineage>
        <taxon>Eukaryota</taxon>
        <taxon>Fungi</taxon>
        <taxon>Dikarya</taxon>
        <taxon>Ascomycota</taxon>
        <taxon>Pezizomycotina</taxon>
        <taxon>Sordariomycetes</taxon>
        <taxon>Sordariomycetidae</taxon>
        <taxon>Sordariales</taxon>
        <taxon>Lasiosphaeriaceae</taxon>
        <taxon>Lasiosphaeris</taxon>
    </lineage>
</organism>
<dbReference type="Proteomes" id="UP001172102">
    <property type="component" value="Unassembled WGS sequence"/>
</dbReference>
<evidence type="ECO:0000256" key="1">
    <source>
        <dbReference type="SAM" id="MobiDB-lite"/>
    </source>
</evidence>
<feature type="region of interest" description="Disordered" evidence="1">
    <location>
        <begin position="62"/>
        <end position="154"/>
    </location>
</feature>
<evidence type="ECO:0000313" key="3">
    <source>
        <dbReference type="EMBL" id="KAK0731628.1"/>
    </source>
</evidence>
<dbReference type="PANTHER" id="PTHR28187">
    <property type="entry name" value="PROTEIN RCR1-RELATED"/>
    <property type="match status" value="1"/>
</dbReference>
<keyword evidence="4" id="KW-1185">Reference proteome</keyword>
<comment type="caution">
    <text evidence="3">The sequence shown here is derived from an EMBL/GenBank/DDBJ whole genome shotgun (WGS) entry which is preliminary data.</text>
</comment>
<accession>A0AA40EDS4</accession>
<gene>
    <name evidence="3" type="ORF">B0H67DRAFT_80926</name>
</gene>
<evidence type="ECO:0000313" key="4">
    <source>
        <dbReference type="Proteomes" id="UP001172102"/>
    </source>
</evidence>
<reference evidence="3" key="1">
    <citation type="submission" date="2023-06" db="EMBL/GenBank/DDBJ databases">
        <title>Genome-scale phylogeny and comparative genomics of the fungal order Sordariales.</title>
        <authorList>
            <consortium name="Lawrence Berkeley National Laboratory"/>
            <person name="Hensen N."/>
            <person name="Bonometti L."/>
            <person name="Westerberg I."/>
            <person name="Brannstrom I.O."/>
            <person name="Guillou S."/>
            <person name="Cros-Aarteil S."/>
            <person name="Calhoun S."/>
            <person name="Haridas S."/>
            <person name="Kuo A."/>
            <person name="Mondo S."/>
            <person name="Pangilinan J."/>
            <person name="Riley R."/>
            <person name="Labutti K."/>
            <person name="Andreopoulos B."/>
            <person name="Lipzen A."/>
            <person name="Chen C."/>
            <person name="Yanf M."/>
            <person name="Daum C."/>
            <person name="Ng V."/>
            <person name="Clum A."/>
            <person name="Steindorff A."/>
            <person name="Ohm R."/>
            <person name="Martin F."/>
            <person name="Silar P."/>
            <person name="Natvig D."/>
            <person name="Lalanne C."/>
            <person name="Gautier V."/>
            <person name="Ament-Velasquez S.L."/>
            <person name="Kruys A."/>
            <person name="Hutchinson M.I."/>
            <person name="Powell A.J."/>
            <person name="Barry K."/>
            <person name="Miller A.N."/>
            <person name="Grigoriev I.V."/>
            <person name="Debuchy R."/>
            <person name="Gladieux P."/>
            <person name="Thoren M.H."/>
            <person name="Johannesson H."/>
        </authorList>
    </citation>
    <scope>NUCLEOTIDE SEQUENCE</scope>
    <source>
        <strain evidence="3">SMH4607-1</strain>
    </source>
</reference>
<dbReference type="PANTHER" id="PTHR28187:SF1">
    <property type="entry name" value="PROTEIN RCR1-RELATED"/>
    <property type="match status" value="1"/>
</dbReference>
<dbReference type="EMBL" id="JAUKUA010000001">
    <property type="protein sequence ID" value="KAK0731628.1"/>
    <property type="molecule type" value="Genomic_DNA"/>
</dbReference>
<protein>
    <submittedName>
        <fullName evidence="3">Chitin synthesis regulation, resistance to congo red-domain-containing protein</fullName>
    </submittedName>
</protein>
<feature type="compositionally biased region" description="Pro residues" evidence="1">
    <location>
        <begin position="79"/>
        <end position="89"/>
    </location>
</feature>
<keyword evidence="2" id="KW-0812">Transmembrane</keyword>
<feature type="compositionally biased region" description="Low complexity" evidence="1">
    <location>
        <begin position="119"/>
        <end position="141"/>
    </location>
</feature>
<keyword evidence="2" id="KW-1133">Transmembrane helix</keyword>